<comment type="subunit">
    <text evidence="3">Homodimer.</text>
</comment>
<dbReference type="GO" id="GO:0000774">
    <property type="term" value="F:adenyl-nucleotide exchange factor activity"/>
    <property type="evidence" value="ECO:0007669"/>
    <property type="project" value="InterPro"/>
</dbReference>
<organism evidence="7 8">
    <name type="scientific">Allomeiothermus silvanus (strain ATCC 700542 / DSM 9946 / NBRC 106475 / NCIMB 13440 / VI-R2)</name>
    <name type="common">Thermus silvanus</name>
    <dbReference type="NCBI Taxonomy" id="526227"/>
    <lineage>
        <taxon>Bacteria</taxon>
        <taxon>Thermotogati</taxon>
        <taxon>Deinococcota</taxon>
        <taxon>Deinococci</taxon>
        <taxon>Thermales</taxon>
        <taxon>Thermaceae</taxon>
        <taxon>Allomeiothermus</taxon>
    </lineage>
</organism>
<dbReference type="STRING" id="526227.Mesil_0427"/>
<reference evidence="7 8" key="1">
    <citation type="journal article" date="2010" name="Stand. Genomic Sci.">
        <title>Complete genome sequence of Meiothermus silvanus type strain (VI-R2).</title>
        <authorList>
            <person name="Sikorski J."/>
            <person name="Tindall B.J."/>
            <person name="Lowry S."/>
            <person name="Lucas S."/>
            <person name="Nolan M."/>
            <person name="Copeland A."/>
            <person name="Glavina Del Rio T."/>
            <person name="Tice H."/>
            <person name="Cheng J.F."/>
            <person name="Han C."/>
            <person name="Pitluck S."/>
            <person name="Liolios K."/>
            <person name="Ivanova N."/>
            <person name="Mavromatis K."/>
            <person name="Mikhailova N."/>
            <person name="Pati A."/>
            <person name="Goodwin L."/>
            <person name="Chen A."/>
            <person name="Palaniappan K."/>
            <person name="Land M."/>
            <person name="Hauser L."/>
            <person name="Chang Y.J."/>
            <person name="Jeffries C.D."/>
            <person name="Rohde M."/>
            <person name="Goker M."/>
            <person name="Woyke T."/>
            <person name="Bristow J."/>
            <person name="Eisen J.A."/>
            <person name="Markowitz V."/>
            <person name="Hugenholtz P."/>
            <person name="Kyrpides N.C."/>
            <person name="Klenk H.P."/>
            <person name="Lapidus A."/>
        </authorList>
    </citation>
    <scope>NUCLEOTIDE SEQUENCE [LARGE SCALE GENOMIC DNA]</scope>
    <source>
        <strain evidence="8">ATCC 700542 / DSM 9946 / VI-R2</strain>
    </source>
</reference>
<evidence type="ECO:0000256" key="6">
    <source>
        <dbReference type="SAM" id="MobiDB-lite"/>
    </source>
</evidence>
<comment type="subcellular location">
    <subcellularLocation>
        <location evidence="3">Cytoplasm</location>
    </subcellularLocation>
</comment>
<dbReference type="InterPro" id="IPR000740">
    <property type="entry name" value="GrpE"/>
</dbReference>
<dbReference type="eggNOG" id="COG0576">
    <property type="taxonomic scope" value="Bacteria"/>
</dbReference>
<keyword evidence="8" id="KW-1185">Reference proteome</keyword>
<dbReference type="GO" id="GO:0042803">
    <property type="term" value="F:protein homodimerization activity"/>
    <property type="evidence" value="ECO:0007669"/>
    <property type="project" value="InterPro"/>
</dbReference>
<dbReference type="HAMAP" id="MF_01151">
    <property type="entry name" value="GrpE"/>
    <property type="match status" value="1"/>
</dbReference>
<evidence type="ECO:0000256" key="3">
    <source>
        <dbReference type="HAMAP-Rule" id="MF_01151"/>
    </source>
</evidence>
<evidence type="ECO:0000256" key="4">
    <source>
        <dbReference type="RuleBase" id="RU000639"/>
    </source>
</evidence>
<keyword evidence="2 3" id="KW-0143">Chaperone</keyword>
<evidence type="ECO:0000256" key="2">
    <source>
        <dbReference type="ARBA" id="ARBA00023186"/>
    </source>
</evidence>
<dbReference type="InterPro" id="IPR013805">
    <property type="entry name" value="GrpE_CC"/>
</dbReference>
<accession>D7BI93</accession>
<name>D7BI93_ALLS1</name>
<dbReference type="KEGG" id="msv:Mesil_0427"/>
<dbReference type="GO" id="GO:0005737">
    <property type="term" value="C:cytoplasm"/>
    <property type="evidence" value="ECO:0007669"/>
    <property type="project" value="UniProtKB-SubCell"/>
</dbReference>
<dbReference type="Proteomes" id="UP000001916">
    <property type="component" value="Chromosome"/>
</dbReference>
<dbReference type="PRINTS" id="PR00773">
    <property type="entry name" value="GRPEPROTEIN"/>
</dbReference>
<dbReference type="Pfam" id="PF01025">
    <property type="entry name" value="GrpE"/>
    <property type="match status" value="1"/>
</dbReference>
<dbReference type="InterPro" id="IPR009012">
    <property type="entry name" value="GrpE_head"/>
</dbReference>
<dbReference type="PROSITE" id="PS01071">
    <property type="entry name" value="GRPE"/>
    <property type="match status" value="1"/>
</dbReference>
<protein>
    <recommendedName>
        <fullName evidence="3 4">Protein GrpE</fullName>
    </recommendedName>
    <alternativeName>
        <fullName evidence="3">HSP-70 cofactor</fullName>
    </alternativeName>
</protein>
<evidence type="ECO:0000313" key="8">
    <source>
        <dbReference type="Proteomes" id="UP000001916"/>
    </source>
</evidence>
<dbReference type="SUPFAM" id="SSF51064">
    <property type="entry name" value="Head domain of nucleotide exchange factor GrpE"/>
    <property type="match status" value="1"/>
</dbReference>
<comment type="function">
    <text evidence="3 4">Participates actively in the response to hyperosmotic and heat shock by preventing the aggregation of stress-denatured proteins, in association with DnaK and GrpE. It is the nucleotide exchange factor for DnaK and may function as a thermosensor. Unfolded proteins bind initially to DnaJ; upon interaction with the DnaJ-bound protein, DnaK hydrolyzes its bound ATP, resulting in the formation of a stable complex. GrpE releases ADP from DnaK; ATP binding to DnaK triggers the release of the substrate protein, thus completing the reaction cycle. Several rounds of ATP-dependent interactions between DnaJ, DnaK and GrpE are required for fully efficient folding.</text>
</comment>
<dbReference type="RefSeq" id="WP_013156973.1">
    <property type="nucleotide sequence ID" value="NC_014212.1"/>
</dbReference>
<dbReference type="OrthoDB" id="9812586at2"/>
<dbReference type="Gene3D" id="3.90.20.20">
    <property type="match status" value="1"/>
</dbReference>
<comment type="similarity">
    <text evidence="1 3 5">Belongs to the GrpE family.</text>
</comment>
<dbReference type="GO" id="GO:0006457">
    <property type="term" value="P:protein folding"/>
    <property type="evidence" value="ECO:0007669"/>
    <property type="project" value="InterPro"/>
</dbReference>
<dbReference type="PANTHER" id="PTHR21237:SF23">
    <property type="entry name" value="GRPE PROTEIN HOMOLOG, MITOCHONDRIAL"/>
    <property type="match status" value="1"/>
</dbReference>
<dbReference type="SUPFAM" id="SSF58014">
    <property type="entry name" value="Coiled-coil domain of nucleotide exchange factor GrpE"/>
    <property type="match status" value="1"/>
</dbReference>
<dbReference type="Gene3D" id="2.30.22.10">
    <property type="entry name" value="Head domain of nucleotide exchange factor GrpE"/>
    <property type="match status" value="1"/>
</dbReference>
<dbReference type="HOGENOM" id="CLU_057217_5_2_0"/>
<dbReference type="AlphaFoldDB" id="D7BI93"/>
<gene>
    <name evidence="3" type="primary">grpE</name>
    <name evidence="7" type="ordered locus">Mesil_0427</name>
</gene>
<evidence type="ECO:0000256" key="1">
    <source>
        <dbReference type="ARBA" id="ARBA00009054"/>
    </source>
</evidence>
<keyword evidence="3" id="KW-0963">Cytoplasm</keyword>
<keyword evidence="3 4" id="KW-0346">Stress response</keyword>
<dbReference type="CDD" id="cd00446">
    <property type="entry name" value="GrpE"/>
    <property type="match status" value="1"/>
</dbReference>
<dbReference type="PANTHER" id="PTHR21237">
    <property type="entry name" value="GRPE PROTEIN"/>
    <property type="match status" value="1"/>
</dbReference>
<sequence>MNPENPNETARPETAPAPPQTEAEISELERLKGENELLQAELKAAKDKYVRLYADFDNYRKRMAAELADAQRSGKFEAIRALLPTLDDLERALSFAQAKPEELLPGVKSVVENFRRTLGSLGVEPVAGVGADFDPRYHEAIGAVEGEEGKVLHVYQQGFKYGEMLVRPARVVVGSGRTSEVEGPAPRANDT</sequence>
<dbReference type="GO" id="GO:0051082">
    <property type="term" value="F:unfolded protein binding"/>
    <property type="evidence" value="ECO:0007669"/>
    <property type="project" value="TreeGrafter"/>
</dbReference>
<dbReference type="EMBL" id="CP002042">
    <property type="protein sequence ID" value="ADH62367.1"/>
    <property type="molecule type" value="Genomic_DNA"/>
</dbReference>
<feature type="region of interest" description="Disordered" evidence="6">
    <location>
        <begin position="1"/>
        <end position="23"/>
    </location>
</feature>
<evidence type="ECO:0000256" key="5">
    <source>
        <dbReference type="RuleBase" id="RU004478"/>
    </source>
</evidence>
<evidence type="ECO:0000313" key="7">
    <source>
        <dbReference type="EMBL" id="ADH62367.1"/>
    </source>
</evidence>
<dbReference type="GO" id="GO:0051087">
    <property type="term" value="F:protein-folding chaperone binding"/>
    <property type="evidence" value="ECO:0007669"/>
    <property type="project" value="InterPro"/>
</dbReference>
<proteinExistence type="inferred from homology"/>